<evidence type="ECO:0000256" key="5">
    <source>
        <dbReference type="RuleBase" id="RU003915"/>
    </source>
</evidence>
<dbReference type="RefSeq" id="WP_090765344.1">
    <property type="nucleotide sequence ID" value="NZ_FNFB01000008.1"/>
</dbReference>
<dbReference type="GO" id="GO:0003755">
    <property type="term" value="F:peptidyl-prolyl cis-trans isomerase activity"/>
    <property type="evidence" value="ECO:0007669"/>
    <property type="project" value="UniProtKB-UniRule"/>
</dbReference>
<name>A0A1G9CR94_9ACTN</name>
<dbReference type="Proteomes" id="UP000198683">
    <property type="component" value="Unassembled WGS sequence"/>
</dbReference>
<reference evidence="7 8" key="1">
    <citation type="submission" date="2016-10" db="EMBL/GenBank/DDBJ databases">
        <authorList>
            <person name="de Groot N.N."/>
        </authorList>
    </citation>
    <scope>NUCLEOTIDE SEQUENCE [LARGE SCALE GENOMIC DNA]</scope>
    <source>
        <strain evidence="7 8">CGMCC 4.5681</strain>
    </source>
</reference>
<dbReference type="EMBL" id="FNFB01000008">
    <property type="protein sequence ID" value="SDK54147.1"/>
    <property type="molecule type" value="Genomic_DNA"/>
</dbReference>
<dbReference type="InterPro" id="IPR046357">
    <property type="entry name" value="PPIase_dom_sf"/>
</dbReference>
<dbReference type="AlphaFoldDB" id="A0A1G9CR94"/>
<proteinExistence type="inferred from homology"/>
<dbReference type="PROSITE" id="PS50059">
    <property type="entry name" value="FKBP_PPIASE"/>
    <property type="match status" value="1"/>
</dbReference>
<evidence type="ECO:0000256" key="3">
    <source>
        <dbReference type="ARBA" id="ARBA00023235"/>
    </source>
</evidence>
<dbReference type="STRING" id="683260.SAMN05421874_108194"/>
<keyword evidence="3 4" id="KW-0413">Isomerase</keyword>
<dbReference type="PANTHER" id="PTHR10516:SF443">
    <property type="entry name" value="FK506-BINDING PROTEIN 59-RELATED"/>
    <property type="match status" value="1"/>
</dbReference>
<keyword evidence="2 4" id="KW-0697">Rotamase</keyword>
<keyword evidence="8" id="KW-1185">Reference proteome</keyword>
<gene>
    <name evidence="7" type="ORF">SAMN05421874_108194</name>
</gene>
<dbReference type="Pfam" id="PF00254">
    <property type="entry name" value="FKBP_C"/>
    <property type="match status" value="1"/>
</dbReference>
<sequence length="296" mass="30244">MRRRITVPLLVALLVALLLPSGCSREPSVVGAFGARPTVVLPDRPPAGSQVAELVAGTGEPVGADDVAVVQYTAYGRGERPAGSTFTRGTPSALAVRELPVALGRALVGHRVGSRVTAVVPTDGRREGGSGDADGRGNAAAPGFYVVDILGVHRRGASVGSQGGRLAGVRVGGGPDPEVSVPAGAPPGRFAAKVVTRGRGRATRAGQLVVVQYAGLVWGRRRVFDSTWQDGVPRAFKLGDGTMIGAWEAALAGVPVGSRVAMVVPPSHGYGSTGFPAYGIRPSDTLVYVVDVLAAY</sequence>
<dbReference type="OrthoDB" id="25996at2"/>
<accession>A0A1G9CR94</accession>
<comment type="catalytic activity">
    <reaction evidence="1 4 5">
        <text>[protein]-peptidylproline (omega=180) = [protein]-peptidylproline (omega=0)</text>
        <dbReference type="Rhea" id="RHEA:16237"/>
        <dbReference type="Rhea" id="RHEA-COMP:10747"/>
        <dbReference type="Rhea" id="RHEA-COMP:10748"/>
        <dbReference type="ChEBI" id="CHEBI:83833"/>
        <dbReference type="ChEBI" id="CHEBI:83834"/>
        <dbReference type="EC" id="5.2.1.8"/>
    </reaction>
</comment>
<feature type="domain" description="PPIase FKBP-type" evidence="6">
    <location>
        <begin position="206"/>
        <end position="296"/>
    </location>
</feature>
<dbReference type="InterPro" id="IPR001179">
    <property type="entry name" value="PPIase_FKBP_dom"/>
</dbReference>
<evidence type="ECO:0000256" key="2">
    <source>
        <dbReference type="ARBA" id="ARBA00023110"/>
    </source>
</evidence>
<evidence type="ECO:0000259" key="6">
    <source>
        <dbReference type="PROSITE" id="PS50059"/>
    </source>
</evidence>
<dbReference type="SUPFAM" id="SSF54534">
    <property type="entry name" value="FKBP-like"/>
    <property type="match status" value="2"/>
</dbReference>
<organism evidence="7 8">
    <name type="scientific">Nonomuraea maritima</name>
    <dbReference type="NCBI Taxonomy" id="683260"/>
    <lineage>
        <taxon>Bacteria</taxon>
        <taxon>Bacillati</taxon>
        <taxon>Actinomycetota</taxon>
        <taxon>Actinomycetes</taxon>
        <taxon>Streptosporangiales</taxon>
        <taxon>Streptosporangiaceae</taxon>
        <taxon>Nonomuraea</taxon>
    </lineage>
</organism>
<evidence type="ECO:0000256" key="4">
    <source>
        <dbReference type="PROSITE-ProRule" id="PRU00277"/>
    </source>
</evidence>
<dbReference type="InterPro" id="IPR050689">
    <property type="entry name" value="FKBP-type_PPIase"/>
</dbReference>
<evidence type="ECO:0000313" key="8">
    <source>
        <dbReference type="Proteomes" id="UP000198683"/>
    </source>
</evidence>
<evidence type="ECO:0000256" key="1">
    <source>
        <dbReference type="ARBA" id="ARBA00000971"/>
    </source>
</evidence>
<dbReference type="EC" id="5.2.1.8" evidence="5"/>
<comment type="similarity">
    <text evidence="5">Belongs to the FKBP-type PPIase family.</text>
</comment>
<protein>
    <recommendedName>
        <fullName evidence="5">Peptidyl-prolyl cis-trans isomerase</fullName>
        <ecNumber evidence="5">5.2.1.8</ecNumber>
    </recommendedName>
</protein>
<dbReference type="Gene3D" id="3.10.50.40">
    <property type="match status" value="2"/>
</dbReference>
<dbReference type="PANTHER" id="PTHR10516">
    <property type="entry name" value="PEPTIDYL-PROLYL CIS-TRANS ISOMERASE"/>
    <property type="match status" value="1"/>
</dbReference>
<evidence type="ECO:0000313" key="7">
    <source>
        <dbReference type="EMBL" id="SDK54147.1"/>
    </source>
</evidence>